<dbReference type="EMBL" id="AGNL01034795">
    <property type="protein sequence ID" value="EJK55063.1"/>
    <property type="molecule type" value="Genomic_DNA"/>
</dbReference>
<gene>
    <name evidence="2" type="ORF">THAOC_25244</name>
</gene>
<keyword evidence="3" id="KW-1185">Reference proteome</keyword>
<organism evidence="2 3">
    <name type="scientific">Thalassiosira oceanica</name>
    <name type="common">Marine diatom</name>
    <dbReference type="NCBI Taxonomy" id="159749"/>
    <lineage>
        <taxon>Eukaryota</taxon>
        <taxon>Sar</taxon>
        <taxon>Stramenopiles</taxon>
        <taxon>Ochrophyta</taxon>
        <taxon>Bacillariophyta</taxon>
        <taxon>Coscinodiscophyceae</taxon>
        <taxon>Thalassiosirophycidae</taxon>
        <taxon>Thalassiosirales</taxon>
        <taxon>Thalassiosiraceae</taxon>
        <taxon>Thalassiosira</taxon>
    </lineage>
</organism>
<feature type="compositionally biased region" description="Basic and acidic residues" evidence="1">
    <location>
        <begin position="1"/>
        <end position="11"/>
    </location>
</feature>
<evidence type="ECO:0000313" key="3">
    <source>
        <dbReference type="Proteomes" id="UP000266841"/>
    </source>
</evidence>
<feature type="region of interest" description="Disordered" evidence="1">
    <location>
        <begin position="208"/>
        <end position="355"/>
    </location>
</feature>
<feature type="region of interest" description="Disordered" evidence="1">
    <location>
        <begin position="1"/>
        <end position="27"/>
    </location>
</feature>
<feature type="compositionally biased region" description="Gly residues" evidence="1">
    <location>
        <begin position="124"/>
        <end position="134"/>
    </location>
</feature>
<dbReference type="Proteomes" id="UP000266841">
    <property type="component" value="Unassembled WGS sequence"/>
</dbReference>
<dbReference type="AlphaFoldDB" id="K0RMT8"/>
<feature type="compositionally biased region" description="Basic residues" evidence="1">
    <location>
        <begin position="253"/>
        <end position="269"/>
    </location>
</feature>
<feature type="region of interest" description="Disordered" evidence="1">
    <location>
        <begin position="119"/>
        <end position="139"/>
    </location>
</feature>
<accession>K0RMT8</accession>
<comment type="caution">
    <text evidence="2">The sequence shown here is derived from an EMBL/GenBank/DDBJ whole genome shotgun (WGS) entry which is preliminary data.</text>
</comment>
<reference evidence="2 3" key="1">
    <citation type="journal article" date="2012" name="Genome Biol.">
        <title>Genome and low-iron response of an oceanic diatom adapted to chronic iron limitation.</title>
        <authorList>
            <person name="Lommer M."/>
            <person name="Specht M."/>
            <person name="Roy A.S."/>
            <person name="Kraemer L."/>
            <person name="Andreson R."/>
            <person name="Gutowska M.A."/>
            <person name="Wolf J."/>
            <person name="Bergner S.V."/>
            <person name="Schilhabel M.B."/>
            <person name="Klostermeier U.C."/>
            <person name="Beiko R.G."/>
            <person name="Rosenstiel P."/>
            <person name="Hippler M."/>
            <person name="Laroche J."/>
        </authorList>
    </citation>
    <scope>NUCLEOTIDE SEQUENCE [LARGE SCALE GENOMIC DNA]</scope>
    <source>
        <strain evidence="2 3">CCMP1005</strain>
    </source>
</reference>
<feature type="non-terminal residue" evidence="2">
    <location>
        <position position="1"/>
    </location>
</feature>
<protein>
    <submittedName>
        <fullName evidence="2">Uncharacterized protein</fullName>
    </submittedName>
</protein>
<evidence type="ECO:0000256" key="1">
    <source>
        <dbReference type="SAM" id="MobiDB-lite"/>
    </source>
</evidence>
<feature type="compositionally biased region" description="Basic and acidic residues" evidence="1">
    <location>
        <begin position="217"/>
        <end position="231"/>
    </location>
</feature>
<sequence>AVDKHRERIWPPDRPSQHPHWAPSPQLVKCGRARSGCVETRGISNQARTKPGISVDPVHEVEETLGKRQRSQSWMEVMDLVNTNGRSLSISPRRIQSEHYVKAVQQLGHFSHKSDVAEEVNNRGGEGGSRGGGAACPSTTAWRTRRMTSVQAEHRGNQVAPVPPSALAARVAQRPCRPPQRWWQEGRGHVDLSIDARSALKCPNQVKYQGLQEPDEAAARRLEQRPQDERGPRHRERRRGRERQGRHGAPAHGARRQPRGHPRGHPRRPRGGEGEGDQAGDEKEHPLNGTRQGGPSATDMPGRAASTAKAGGSGGPCPGSWRASTAPRPQSTQPGQRAGDARHGAESRYQCLLPQ</sequence>
<feature type="compositionally biased region" description="Basic residues" evidence="1">
    <location>
        <begin position="232"/>
        <end position="246"/>
    </location>
</feature>
<proteinExistence type="predicted"/>
<name>K0RMT8_THAOC</name>
<evidence type="ECO:0000313" key="2">
    <source>
        <dbReference type="EMBL" id="EJK55063.1"/>
    </source>
</evidence>